<dbReference type="InterPro" id="IPR003593">
    <property type="entry name" value="AAA+_ATPase"/>
</dbReference>
<keyword evidence="4 6" id="KW-0067">ATP-binding</keyword>
<evidence type="ECO:0000256" key="1">
    <source>
        <dbReference type="ARBA" id="ARBA00005417"/>
    </source>
</evidence>
<evidence type="ECO:0000256" key="2">
    <source>
        <dbReference type="ARBA" id="ARBA00022448"/>
    </source>
</evidence>
<evidence type="ECO:0000259" key="5">
    <source>
        <dbReference type="PROSITE" id="PS50893"/>
    </source>
</evidence>
<dbReference type="Pfam" id="PF00005">
    <property type="entry name" value="ABC_tran"/>
    <property type="match status" value="1"/>
</dbReference>
<keyword evidence="7" id="KW-1185">Reference proteome</keyword>
<evidence type="ECO:0000256" key="4">
    <source>
        <dbReference type="ARBA" id="ARBA00022840"/>
    </source>
</evidence>
<dbReference type="Gene3D" id="3.40.50.300">
    <property type="entry name" value="P-loop containing nucleotide triphosphate hydrolases"/>
    <property type="match status" value="1"/>
</dbReference>
<evidence type="ECO:0000313" key="7">
    <source>
        <dbReference type="Proteomes" id="UP000320390"/>
    </source>
</evidence>
<comment type="similarity">
    <text evidence="1">Belongs to the ABC transporter superfamily.</text>
</comment>
<dbReference type="Proteomes" id="UP000320390">
    <property type="component" value="Chromosome"/>
</dbReference>
<sequence>MSAALEVRGLWKRYGSTVAVRDVHLTVERGQMYGLLGPNGSGKTTTLSCALGLLSASGGECRVLGEPATKLHRTKGKVGCVFDVPALLRGHTIRQNLRYQARLRGHGGGRQMSDALERVGLAGFEKRRSGGLSLGQEKRLAIAGAIMGQPELIVLDEPLSGLDPMGVRGMLRLLEELKADGQTLIISSHRLHEMQEILTHAAVILDGEVVKEAPLEDYLGKPGTWQIQVQKPEAAAKGLAGLGELVENPDGTWRIHAPGTPGEKIASALTESGAGLLHFAQERMGLQASFEALVDERRRARAATAKSGGAA</sequence>
<feature type="domain" description="ABC transporter" evidence="5">
    <location>
        <begin position="5"/>
        <end position="231"/>
    </location>
</feature>
<dbReference type="SMART" id="SM00382">
    <property type="entry name" value="AAA"/>
    <property type="match status" value="1"/>
</dbReference>
<dbReference type="GO" id="GO:0016887">
    <property type="term" value="F:ATP hydrolysis activity"/>
    <property type="evidence" value="ECO:0007669"/>
    <property type="project" value="InterPro"/>
</dbReference>
<dbReference type="AlphaFoldDB" id="A0A518EW43"/>
<keyword evidence="2" id="KW-0813">Transport</keyword>
<dbReference type="PANTHER" id="PTHR43335">
    <property type="entry name" value="ABC TRANSPORTER, ATP-BINDING PROTEIN"/>
    <property type="match status" value="1"/>
</dbReference>
<dbReference type="SUPFAM" id="SSF52540">
    <property type="entry name" value="P-loop containing nucleoside triphosphate hydrolases"/>
    <property type="match status" value="1"/>
</dbReference>
<organism evidence="6 7">
    <name type="scientific">Saltatorellus ferox</name>
    <dbReference type="NCBI Taxonomy" id="2528018"/>
    <lineage>
        <taxon>Bacteria</taxon>
        <taxon>Pseudomonadati</taxon>
        <taxon>Planctomycetota</taxon>
        <taxon>Planctomycetia</taxon>
        <taxon>Planctomycetia incertae sedis</taxon>
        <taxon>Saltatorellus</taxon>
    </lineage>
</organism>
<accession>A0A518EW43</accession>
<dbReference type="InterPro" id="IPR027417">
    <property type="entry name" value="P-loop_NTPase"/>
</dbReference>
<reference evidence="6 7" key="1">
    <citation type="submission" date="2019-02" db="EMBL/GenBank/DDBJ databases">
        <title>Deep-cultivation of Planctomycetes and their phenomic and genomic characterization uncovers novel biology.</title>
        <authorList>
            <person name="Wiegand S."/>
            <person name="Jogler M."/>
            <person name="Boedeker C."/>
            <person name="Pinto D."/>
            <person name="Vollmers J."/>
            <person name="Rivas-Marin E."/>
            <person name="Kohn T."/>
            <person name="Peeters S.H."/>
            <person name="Heuer A."/>
            <person name="Rast P."/>
            <person name="Oberbeckmann S."/>
            <person name="Bunk B."/>
            <person name="Jeske O."/>
            <person name="Meyerdierks A."/>
            <person name="Storesund J.E."/>
            <person name="Kallscheuer N."/>
            <person name="Luecker S."/>
            <person name="Lage O.M."/>
            <person name="Pohl T."/>
            <person name="Merkel B.J."/>
            <person name="Hornburger P."/>
            <person name="Mueller R.-W."/>
            <person name="Bruemmer F."/>
            <person name="Labrenz M."/>
            <person name="Spormann A.M."/>
            <person name="Op den Camp H."/>
            <person name="Overmann J."/>
            <person name="Amann R."/>
            <person name="Jetten M.S.M."/>
            <person name="Mascher T."/>
            <person name="Medema M.H."/>
            <person name="Devos D.P."/>
            <person name="Kaster A.-K."/>
            <person name="Ovreas L."/>
            <person name="Rohde M."/>
            <person name="Galperin M.Y."/>
            <person name="Jogler C."/>
        </authorList>
    </citation>
    <scope>NUCLEOTIDE SEQUENCE [LARGE SCALE GENOMIC DNA]</scope>
    <source>
        <strain evidence="6 7">Poly30</strain>
    </source>
</reference>
<gene>
    <name evidence="6" type="ORF">Poly30_38380</name>
</gene>
<keyword evidence="6" id="KW-0378">Hydrolase</keyword>
<proteinExistence type="inferred from homology"/>
<dbReference type="PROSITE" id="PS50893">
    <property type="entry name" value="ABC_TRANSPORTER_2"/>
    <property type="match status" value="1"/>
</dbReference>
<evidence type="ECO:0000313" key="6">
    <source>
        <dbReference type="EMBL" id="QDV08301.1"/>
    </source>
</evidence>
<keyword evidence="3" id="KW-0547">Nucleotide-binding</keyword>
<dbReference type="EMBL" id="CP036434">
    <property type="protein sequence ID" value="QDV08301.1"/>
    <property type="molecule type" value="Genomic_DNA"/>
</dbReference>
<protein>
    <submittedName>
        <fullName evidence="6">Fluoroquinolones export ATP-binding protein</fullName>
        <ecNumber evidence="6">3.6.3.-</ecNumber>
    </submittedName>
</protein>
<dbReference type="GO" id="GO:0005524">
    <property type="term" value="F:ATP binding"/>
    <property type="evidence" value="ECO:0007669"/>
    <property type="project" value="UniProtKB-KW"/>
</dbReference>
<evidence type="ECO:0000256" key="3">
    <source>
        <dbReference type="ARBA" id="ARBA00022741"/>
    </source>
</evidence>
<dbReference type="PANTHER" id="PTHR43335:SF4">
    <property type="entry name" value="ABC TRANSPORTER, ATP-BINDING PROTEIN"/>
    <property type="match status" value="1"/>
</dbReference>
<name>A0A518EW43_9BACT</name>
<dbReference type="RefSeq" id="WP_145200707.1">
    <property type="nucleotide sequence ID" value="NZ_CP036434.1"/>
</dbReference>
<dbReference type="InterPro" id="IPR003439">
    <property type="entry name" value="ABC_transporter-like_ATP-bd"/>
</dbReference>
<dbReference type="EC" id="3.6.3.-" evidence="6"/>
<dbReference type="OrthoDB" id="9801987at2"/>